<dbReference type="Gene3D" id="3.60.20.10">
    <property type="entry name" value="Glutamine Phosphoribosylpyrophosphate, subunit 1, domain 1"/>
    <property type="match status" value="1"/>
</dbReference>
<dbReference type="CDD" id="cd00712">
    <property type="entry name" value="AsnB"/>
    <property type="match status" value="1"/>
</dbReference>
<keyword evidence="5 10" id="KW-0067">ATP-binding</keyword>
<dbReference type="Proteomes" id="UP000050833">
    <property type="component" value="Unassembled WGS sequence"/>
</dbReference>
<dbReference type="InterPro" id="IPR033738">
    <property type="entry name" value="AsnB_N"/>
</dbReference>
<comment type="pathway">
    <text evidence="1">Amino-acid biosynthesis; L-asparagine biosynthesis; L-asparagine from L-aspartate (L-Gln route): step 1/1.</text>
</comment>
<comment type="similarity">
    <text evidence="2">Belongs to the asparagine synthetase family.</text>
</comment>
<dbReference type="Gene3D" id="3.40.50.620">
    <property type="entry name" value="HUPs"/>
    <property type="match status" value="1"/>
</dbReference>
<comment type="catalytic activity">
    <reaction evidence="8">
        <text>L-aspartate + L-glutamine + ATP + H2O = L-asparagine + L-glutamate + AMP + diphosphate + H(+)</text>
        <dbReference type="Rhea" id="RHEA:12228"/>
        <dbReference type="ChEBI" id="CHEBI:15377"/>
        <dbReference type="ChEBI" id="CHEBI:15378"/>
        <dbReference type="ChEBI" id="CHEBI:29985"/>
        <dbReference type="ChEBI" id="CHEBI:29991"/>
        <dbReference type="ChEBI" id="CHEBI:30616"/>
        <dbReference type="ChEBI" id="CHEBI:33019"/>
        <dbReference type="ChEBI" id="CHEBI:58048"/>
        <dbReference type="ChEBI" id="CHEBI:58359"/>
        <dbReference type="ChEBI" id="CHEBI:456215"/>
        <dbReference type="EC" id="6.3.5.4"/>
    </reaction>
</comment>
<dbReference type="GO" id="GO:0005829">
    <property type="term" value="C:cytosol"/>
    <property type="evidence" value="ECO:0007669"/>
    <property type="project" value="TreeGrafter"/>
</dbReference>
<feature type="site" description="Important for beta-aspartyl-AMP intermediate formation" evidence="11">
    <location>
        <position position="385"/>
    </location>
</feature>
<dbReference type="GO" id="GO:0004066">
    <property type="term" value="F:asparagine synthase (glutamine-hydrolyzing) activity"/>
    <property type="evidence" value="ECO:0007669"/>
    <property type="project" value="UniProtKB-EC"/>
</dbReference>
<evidence type="ECO:0000256" key="5">
    <source>
        <dbReference type="ARBA" id="ARBA00022840"/>
    </source>
</evidence>
<dbReference type="InterPro" id="IPR006426">
    <property type="entry name" value="Asn_synth_AEB"/>
</dbReference>
<dbReference type="InterPro" id="IPR029055">
    <property type="entry name" value="Ntn_hydrolases_N"/>
</dbReference>
<protein>
    <recommendedName>
        <fullName evidence="3">asparagine synthase (glutamine-hydrolyzing)</fullName>
        <ecNumber evidence="3">6.3.5.4</ecNumber>
    </recommendedName>
</protein>
<organism evidence="13 14">
    <name type="scientific">Butyribacter intestini</name>
    <dbReference type="NCBI Taxonomy" id="1703332"/>
    <lineage>
        <taxon>Bacteria</taxon>
        <taxon>Bacillati</taxon>
        <taxon>Bacillota</taxon>
        <taxon>Clostridia</taxon>
        <taxon>Lachnospirales</taxon>
        <taxon>Lachnospiraceae</taxon>
        <taxon>Butyribacter</taxon>
    </lineage>
</organism>
<dbReference type="NCBIfam" id="TIGR01536">
    <property type="entry name" value="asn_synth_AEB"/>
    <property type="match status" value="1"/>
</dbReference>
<evidence type="ECO:0000256" key="4">
    <source>
        <dbReference type="ARBA" id="ARBA00022741"/>
    </source>
</evidence>
<dbReference type="PIRSF" id="PIRSF001589">
    <property type="entry name" value="Asn_synthetase_glu-h"/>
    <property type="match status" value="1"/>
</dbReference>
<evidence type="ECO:0000313" key="13">
    <source>
        <dbReference type="EMBL" id="KQC84678.1"/>
    </source>
</evidence>
<dbReference type="InterPro" id="IPR014729">
    <property type="entry name" value="Rossmann-like_a/b/a_fold"/>
</dbReference>
<feature type="active site" description="For GATase activity" evidence="9">
    <location>
        <position position="2"/>
    </location>
</feature>
<evidence type="ECO:0000256" key="11">
    <source>
        <dbReference type="PIRSR" id="PIRSR001589-3"/>
    </source>
</evidence>
<evidence type="ECO:0000256" key="1">
    <source>
        <dbReference type="ARBA" id="ARBA00005187"/>
    </source>
</evidence>
<dbReference type="InterPro" id="IPR017932">
    <property type="entry name" value="GATase_2_dom"/>
</dbReference>
<dbReference type="PANTHER" id="PTHR43284">
    <property type="entry name" value="ASPARAGINE SYNTHETASE (GLUTAMINE-HYDROLYZING)"/>
    <property type="match status" value="1"/>
</dbReference>
<evidence type="ECO:0000256" key="6">
    <source>
        <dbReference type="ARBA" id="ARBA00022888"/>
    </source>
</evidence>
<dbReference type="EMBL" id="LLKB01000005">
    <property type="protein sequence ID" value="KQC84678.1"/>
    <property type="molecule type" value="Genomic_DNA"/>
</dbReference>
<evidence type="ECO:0000259" key="12">
    <source>
        <dbReference type="PROSITE" id="PS51278"/>
    </source>
</evidence>
<dbReference type="RefSeq" id="WP_055943630.1">
    <property type="nucleotide sequence ID" value="NZ_JAQDCV010000002.1"/>
</dbReference>
<keyword evidence="14" id="KW-1185">Reference proteome</keyword>
<dbReference type="EC" id="6.3.5.4" evidence="3"/>
<evidence type="ECO:0000313" key="14">
    <source>
        <dbReference type="Proteomes" id="UP000050833"/>
    </source>
</evidence>
<sequence length="619" mass="71820">MCGIAGFFSSQIEFKAGDKYRNILYEMKKSLFHRGPDDSGIYLGRHCGFAHTRLAIRDVNNGRQPMIRTINNNDYVIVYNGEIYNTEILRYNLKSEGWHFETKSDTEVVLLLFLQYGPEFVKKLDGIFSFAIYDSGHDILYLYRDQFGIKPLFYTWLDDEKSIVFASEIKALFKYGDVKPVVDRNGLNEIFGLGPARQPGNAVFKGIKEVKPGNYLVCTKYGITKKVYWSLESRYHKDDYEKTIEKTRYLLEDAVVRQMVSDKEVPICTFLSGGIDSSLVSAICAMKLKEKGEILSTYSFDFAGNEKYFKANSFQPSQDAPYAKKMVEYLGTNHTILKCDYDKQAELLYDSVDSHDLPCMADIDSSLVYFCREVSKKHKVVLTGECADEIFGGYPWFHREEFLKCGTFPWTPDLSPRKQLLKQDVLVELDMDDYVKSAYESAVSEINILPWENEIQSQRRQISYLNIRFFMQTLLNRMDRTSMHSGLEARVPFADRKLLQYVFNIPWDMKCRNGLVKNILRQAARGRVPEEVLFRKKSPYPKSYNPYYEKMLIEKLKKDIKDGAPVLSLIDEKKLTDFMAGEKDYGAPWYGQLMAGPQMLAYLIQINYWLNKYKIKIEL</sequence>
<feature type="domain" description="Glutamine amidotransferase type-2" evidence="12">
    <location>
        <begin position="2"/>
        <end position="221"/>
    </location>
</feature>
<dbReference type="PANTHER" id="PTHR43284:SF1">
    <property type="entry name" value="ASPARAGINE SYNTHETASE"/>
    <property type="match status" value="1"/>
</dbReference>
<proteinExistence type="inferred from homology"/>
<evidence type="ECO:0000256" key="3">
    <source>
        <dbReference type="ARBA" id="ARBA00012737"/>
    </source>
</evidence>
<evidence type="ECO:0000256" key="10">
    <source>
        <dbReference type="PIRSR" id="PIRSR001589-2"/>
    </source>
</evidence>
<dbReference type="CDD" id="cd01991">
    <property type="entry name" value="Asn_synthase_B_C"/>
    <property type="match status" value="1"/>
</dbReference>
<keyword evidence="6 9" id="KW-0061">Asparagine biosynthesis</keyword>
<keyword evidence="9" id="KW-0028">Amino-acid biosynthesis</keyword>
<feature type="binding site" evidence="10">
    <location>
        <position position="105"/>
    </location>
    <ligand>
        <name>L-glutamine</name>
        <dbReference type="ChEBI" id="CHEBI:58359"/>
    </ligand>
</feature>
<evidence type="ECO:0000256" key="8">
    <source>
        <dbReference type="ARBA" id="ARBA00048741"/>
    </source>
</evidence>
<dbReference type="GO" id="GO:0005524">
    <property type="term" value="F:ATP binding"/>
    <property type="evidence" value="ECO:0007669"/>
    <property type="project" value="UniProtKB-KW"/>
</dbReference>
<reference evidence="13 14" key="1">
    <citation type="submission" date="2015-10" db="EMBL/GenBank/DDBJ databases">
        <title>Butyribacter intestini gen. nov., sp. nov., a butyric acid-producing bacterium of the family Lachnospiraceae isolated from the human faeces.</title>
        <authorList>
            <person name="Zou Y."/>
            <person name="Xue W."/>
            <person name="Luo G."/>
            <person name="Lv M."/>
        </authorList>
    </citation>
    <scope>NUCLEOTIDE SEQUENCE [LARGE SCALE GENOMIC DNA]</scope>
    <source>
        <strain evidence="13 14">TF01-11</strain>
    </source>
</reference>
<evidence type="ECO:0000256" key="2">
    <source>
        <dbReference type="ARBA" id="ARBA00005752"/>
    </source>
</evidence>
<name>A0AAW3JRI9_9FIRM</name>
<comment type="caution">
    <text evidence="13">The sequence shown here is derived from an EMBL/GenBank/DDBJ whole genome shotgun (WGS) entry which is preliminary data.</text>
</comment>
<dbReference type="InterPro" id="IPR051786">
    <property type="entry name" value="ASN_synthetase/amidase"/>
</dbReference>
<keyword evidence="7 9" id="KW-0315">Glutamine amidotransferase</keyword>
<dbReference type="SUPFAM" id="SSF52402">
    <property type="entry name" value="Adenine nucleotide alpha hydrolases-like"/>
    <property type="match status" value="1"/>
</dbReference>
<gene>
    <name evidence="13" type="ORF">APZ18_08055</name>
</gene>
<dbReference type="GO" id="GO:0006529">
    <property type="term" value="P:asparagine biosynthetic process"/>
    <property type="evidence" value="ECO:0007669"/>
    <property type="project" value="UniProtKB-KW"/>
</dbReference>
<dbReference type="Pfam" id="PF13537">
    <property type="entry name" value="GATase_7"/>
    <property type="match status" value="1"/>
</dbReference>
<dbReference type="AlphaFoldDB" id="A0AAW3JRI9"/>
<dbReference type="InterPro" id="IPR001962">
    <property type="entry name" value="Asn_synthase"/>
</dbReference>
<dbReference type="PROSITE" id="PS51278">
    <property type="entry name" value="GATASE_TYPE_2"/>
    <property type="match status" value="1"/>
</dbReference>
<evidence type="ECO:0000256" key="9">
    <source>
        <dbReference type="PIRSR" id="PIRSR001589-1"/>
    </source>
</evidence>
<accession>A0AAW3JRI9</accession>
<dbReference type="SUPFAM" id="SSF56235">
    <property type="entry name" value="N-terminal nucleophile aminohydrolases (Ntn hydrolases)"/>
    <property type="match status" value="1"/>
</dbReference>
<evidence type="ECO:0000256" key="7">
    <source>
        <dbReference type="ARBA" id="ARBA00022962"/>
    </source>
</evidence>
<dbReference type="Pfam" id="PF00733">
    <property type="entry name" value="Asn_synthase"/>
    <property type="match status" value="1"/>
</dbReference>
<keyword evidence="4 10" id="KW-0547">Nucleotide-binding</keyword>